<accession>A0ABS7ZNR0</accession>
<keyword evidence="7" id="KW-1185">Reference proteome</keyword>
<keyword evidence="3" id="KW-0804">Transcription</keyword>
<sequence length="198" mass="22381">MVRSANNTRQQLVEISADLLCRRGFSGFSYQDLANELGIRKASVHHHFPQKADLGLALCDWTEAWLLDGFQHFDRQAKGAVDKLNRYLRAAAKHAFNDDKQCPISALHSDLPVLSEAIQQRLKALSETELSWVAAVFQQGLENGELQAPQPATDAREMARLFIVACKGALFYARLLGREHFEQSMALLLRQWLPQTHQ</sequence>
<dbReference type="SUPFAM" id="SSF46689">
    <property type="entry name" value="Homeodomain-like"/>
    <property type="match status" value="1"/>
</dbReference>
<reference evidence="6 7" key="1">
    <citation type="submission" date="2020-12" db="EMBL/GenBank/DDBJ databases">
        <title>Novel Thalassolituus-related marine hydrocarbonoclastic bacteria mediated algae-derived hydrocarbons mineralization in twilight zone of the northern South China Sea.</title>
        <authorList>
            <person name="Dong C."/>
        </authorList>
    </citation>
    <scope>NUCLEOTIDE SEQUENCE [LARGE SCALE GENOMIC DNA]</scope>
    <source>
        <strain evidence="6 7">IMCC1826</strain>
    </source>
</reference>
<evidence type="ECO:0000256" key="3">
    <source>
        <dbReference type="ARBA" id="ARBA00023163"/>
    </source>
</evidence>
<evidence type="ECO:0000256" key="1">
    <source>
        <dbReference type="ARBA" id="ARBA00023015"/>
    </source>
</evidence>
<organism evidence="6 7">
    <name type="scientific">Thalassolituus marinus</name>
    <dbReference type="NCBI Taxonomy" id="671053"/>
    <lineage>
        <taxon>Bacteria</taxon>
        <taxon>Pseudomonadati</taxon>
        <taxon>Pseudomonadota</taxon>
        <taxon>Gammaproteobacteria</taxon>
        <taxon>Oceanospirillales</taxon>
        <taxon>Oceanospirillaceae</taxon>
        <taxon>Thalassolituus</taxon>
    </lineage>
</organism>
<dbReference type="InterPro" id="IPR011075">
    <property type="entry name" value="TetR_C"/>
</dbReference>
<dbReference type="Proteomes" id="UP000714380">
    <property type="component" value="Unassembled WGS sequence"/>
</dbReference>
<proteinExistence type="predicted"/>
<evidence type="ECO:0000313" key="6">
    <source>
        <dbReference type="EMBL" id="MCA6063249.1"/>
    </source>
</evidence>
<name>A0ABS7ZNR0_9GAMM</name>
<dbReference type="Pfam" id="PF00440">
    <property type="entry name" value="TetR_N"/>
    <property type="match status" value="1"/>
</dbReference>
<dbReference type="RefSeq" id="WP_225673068.1">
    <property type="nucleotide sequence ID" value="NZ_JAEDAH010000031.1"/>
</dbReference>
<dbReference type="PROSITE" id="PS50977">
    <property type="entry name" value="HTH_TETR_2"/>
    <property type="match status" value="1"/>
</dbReference>
<evidence type="ECO:0000256" key="2">
    <source>
        <dbReference type="ARBA" id="ARBA00023125"/>
    </source>
</evidence>
<dbReference type="Pfam" id="PF16925">
    <property type="entry name" value="TetR_C_13"/>
    <property type="match status" value="1"/>
</dbReference>
<evidence type="ECO:0000259" key="5">
    <source>
        <dbReference type="PROSITE" id="PS50977"/>
    </source>
</evidence>
<dbReference type="InterPro" id="IPR009057">
    <property type="entry name" value="Homeodomain-like_sf"/>
</dbReference>
<keyword evidence="1" id="KW-0805">Transcription regulation</keyword>
<dbReference type="EMBL" id="JAEDAH010000031">
    <property type="protein sequence ID" value="MCA6063249.1"/>
    <property type="molecule type" value="Genomic_DNA"/>
</dbReference>
<dbReference type="InterPro" id="IPR036271">
    <property type="entry name" value="Tet_transcr_reg_TetR-rel_C_sf"/>
</dbReference>
<evidence type="ECO:0000256" key="4">
    <source>
        <dbReference type="PROSITE-ProRule" id="PRU00335"/>
    </source>
</evidence>
<feature type="domain" description="HTH tetR-type" evidence="5">
    <location>
        <begin position="6"/>
        <end position="66"/>
    </location>
</feature>
<dbReference type="SUPFAM" id="SSF48498">
    <property type="entry name" value="Tetracyclin repressor-like, C-terminal domain"/>
    <property type="match status" value="1"/>
</dbReference>
<gene>
    <name evidence="6" type="ORF">I9W95_06465</name>
</gene>
<dbReference type="PANTHER" id="PTHR47506">
    <property type="entry name" value="TRANSCRIPTIONAL REGULATORY PROTEIN"/>
    <property type="match status" value="1"/>
</dbReference>
<dbReference type="InterPro" id="IPR001647">
    <property type="entry name" value="HTH_TetR"/>
</dbReference>
<protein>
    <submittedName>
        <fullName evidence="6">TetR/AcrR family transcriptional regulator</fullName>
    </submittedName>
</protein>
<feature type="DNA-binding region" description="H-T-H motif" evidence="4">
    <location>
        <begin position="29"/>
        <end position="48"/>
    </location>
</feature>
<dbReference type="PANTHER" id="PTHR47506:SF1">
    <property type="entry name" value="HTH-TYPE TRANSCRIPTIONAL REGULATOR YJDC"/>
    <property type="match status" value="1"/>
</dbReference>
<evidence type="ECO:0000313" key="7">
    <source>
        <dbReference type="Proteomes" id="UP000714380"/>
    </source>
</evidence>
<comment type="caution">
    <text evidence="6">The sequence shown here is derived from an EMBL/GenBank/DDBJ whole genome shotgun (WGS) entry which is preliminary data.</text>
</comment>
<dbReference type="Gene3D" id="1.10.357.10">
    <property type="entry name" value="Tetracycline Repressor, domain 2"/>
    <property type="match status" value="1"/>
</dbReference>
<keyword evidence="2 4" id="KW-0238">DNA-binding</keyword>